<dbReference type="GO" id="GO:0005525">
    <property type="term" value="F:GTP binding"/>
    <property type="evidence" value="ECO:0007669"/>
    <property type="project" value="UniProtKB-KW"/>
</dbReference>
<dbReference type="PRINTS" id="PR00449">
    <property type="entry name" value="RASTRNSFRMNG"/>
</dbReference>
<evidence type="ECO:0000256" key="1">
    <source>
        <dbReference type="ARBA" id="ARBA00004342"/>
    </source>
</evidence>
<comment type="subcellular location">
    <subcellularLocation>
        <location evidence="1">Cell membrane</location>
        <topology evidence="1">Lipid-anchor</topology>
        <orientation evidence="1">Cytoplasmic side</orientation>
    </subcellularLocation>
</comment>
<evidence type="ECO:0000256" key="8">
    <source>
        <dbReference type="ARBA" id="ARBA00023288"/>
    </source>
</evidence>
<protein>
    <submittedName>
        <fullName evidence="11">Rho-related GTP-binding protein RhoU</fullName>
    </submittedName>
</protein>
<dbReference type="NCBIfam" id="TIGR00231">
    <property type="entry name" value="small_GTP"/>
    <property type="match status" value="1"/>
</dbReference>
<evidence type="ECO:0000313" key="11">
    <source>
        <dbReference type="WBParaSite" id="TREG1_49220.1"/>
    </source>
</evidence>
<comment type="similarity">
    <text evidence="2">Belongs to the small GTPase superfamily. Rho family.</text>
</comment>
<dbReference type="SMART" id="SM00175">
    <property type="entry name" value="RAB"/>
    <property type="match status" value="1"/>
</dbReference>
<evidence type="ECO:0000256" key="2">
    <source>
        <dbReference type="ARBA" id="ARBA00010142"/>
    </source>
</evidence>
<reference evidence="10" key="1">
    <citation type="submission" date="2022-06" db="EMBL/GenBank/DDBJ databases">
        <authorList>
            <person name="Berger JAMES D."/>
            <person name="Berger JAMES D."/>
        </authorList>
    </citation>
    <scope>NUCLEOTIDE SEQUENCE [LARGE SCALE GENOMIC DNA]</scope>
</reference>
<proteinExistence type="inferred from homology"/>
<name>A0AA85JPN5_TRIRE</name>
<evidence type="ECO:0000256" key="5">
    <source>
        <dbReference type="ARBA" id="ARBA00022741"/>
    </source>
</evidence>
<organism evidence="10 11">
    <name type="scientific">Trichobilharzia regenti</name>
    <name type="common">Nasal bird schistosome</name>
    <dbReference type="NCBI Taxonomy" id="157069"/>
    <lineage>
        <taxon>Eukaryota</taxon>
        <taxon>Metazoa</taxon>
        <taxon>Spiralia</taxon>
        <taxon>Lophotrochozoa</taxon>
        <taxon>Platyhelminthes</taxon>
        <taxon>Trematoda</taxon>
        <taxon>Digenea</taxon>
        <taxon>Strigeidida</taxon>
        <taxon>Schistosomatoidea</taxon>
        <taxon>Schistosomatidae</taxon>
        <taxon>Trichobilharzia</taxon>
    </lineage>
</organism>
<dbReference type="SMART" id="SM00173">
    <property type="entry name" value="RAS"/>
    <property type="match status" value="1"/>
</dbReference>
<dbReference type="AlphaFoldDB" id="A0AA85JPN5"/>
<dbReference type="SMART" id="SM00174">
    <property type="entry name" value="RHO"/>
    <property type="match status" value="1"/>
</dbReference>
<dbReference type="CDD" id="cd00157">
    <property type="entry name" value="Rho"/>
    <property type="match status" value="1"/>
</dbReference>
<evidence type="ECO:0000256" key="9">
    <source>
        <dbReference type="ARBA" id="ARBA00023289"/>
    </source>
</evidence>
<dbReference type="SUPFAM" id="SSF52540">
    <property type="entry name" value="P-loop containing nucleoside triphosphate hydrolases"/>
    <property type="match status" value="1"/>
</dbReference>
<dbReference type="GO" id="GO:0005886">
    <property type="term" value="C:plasma membrane"/>
    <property type="evidence" value="ECO:0007669"/>
    <property type="project" value="UniProtKB-SubCell"/>
</dbReference>
<dbReference type="PROSITE" id="PS51419">
    <property type="entry name" value="RAB"/>
    <property type="match status" value="1"/>
</dbReference>
<keyword evidence="9" id="KW-0636">Prenylation</keyword>
<evidence type="ECO:0000256" key="3">
    <source>
        <dbReference type="ARBA" id="ARBA00022475"/>
    </source>
</evidence>
<dbReference type="InterPro" id="IPR027417">
    <property type="entry name" value="P-loop_NTPase"/>
</dbReference>
<keyword evidence="7" id="KW-0472">Membrane</keyword>
<dbReference type="Proteomes" id="UP000050795">
    <property type="component" value="Unassembled WGS sequence"/>
</dbReference>
<dbReference type="GO" id="GO:0003924">
    <property type="term" value="F:GTPase activity"/>
    <property type="evidence" value="ECO:0007669"/>
    <property type="project" value="InterPro"/>
</dbReference>
<evidence type="ECO:0000256" key="7">
    <source>
        <dbReference type="ARBA" id="ARBA00023136"/>
    </source>
</evidence>
<evidence type="ECO:0000313" key="10">
    <source>
        <dbReference type="Proteomes" id="UP000050795"/>
    </source>
</evidence>
<dbReference type="PANTHER" id="PTHR24072">
    <property type="entry name" value="RHO FAMILY GTPASE"/>
    <property type="match status" value="1"/>
</dbReference>
<dbReference type="Gene3D" id="3.40.50.300">
    <property type="entry name" value="P-loop containing nucleotide triphosphate hydrolases"/>
    <property type="match status" value="1"/>
</dbReference>
<keyword evidence="8" id="KW-0449">Lipoprotein</keyword>
<dbReference type="Pfam" id="PF00071">
    <property type="entry name" value="Ras"/>
    <property type="match status" value="1"/>
</dbReference>
<dbReference type="InterPro" id="IPR003578">
    <property type="entry name" value="Small_GTPase_Rho"/>
</dbReference>
<dbReference type="InterPro" id="IPR005225">
    <property type="entry name" value="Small_GTP-bd"/>
</dbReference>
<keyword evidence="3" id="KW-1003">Cell membrane</keyword>
<dbReference type="FunFam" id="3.40.50.300:FF:000983">
    <property type="entry name" value="Rho family GTPase"/>
    <property type="match status" value="1"/>
</dbReference>
<evidence type="ECO:0000256" key="6">
    <source>
        <dbReference type="ARBA" id="ARBA00023134"/>
    </source>
</evidence>
<dbReference type="WBParaSite" id="TREG1_49220.1">
    <property type="protein sequence ID" value="TREG1_49220.1"/>
    <property type="gene ID" value="TREG1_49220"/>
</dbReference>
<sequence length="243" mass="26817">MTETTRKIVVVGDGMVGKTALLSAFVNGAFQDYYIPTVFETSAKEVELPDGRHVTLGLWDTGGQEEFDQIRQLAYPGASLILLCYAVDCPTSLENIVHTWLDEVKCYCPHIPLILVGCKADKRVVPKAGKLNNSTSNATQNTLIDPNDAVKVCKQIGAQIVIECSALTRSNVNSIFELAARIILDTDKESMRSSKFCSILPIHRKKSISSNGAVAGKSIVTRRSSELKRRISSSNYFCFLRRR</sequence>
<dbReference type="GO" id="GO:0007264">
    <property type="term" value="P:small GTPase-mediated signal transduction"/>
    <property type="evidence" value="ECO:0007669"/>
    <property type="project" value="InterPro"/>
</dbReference>
<dbReference type="PROSITE" id="PS51420">
    <property type="entry name" value="RHO"/>
    <property type="match status" value="1"/>
</dbReference>
<keyword evidence="5" id="KW-0547">Nucleotide-binding</keyword>
<keyword evidence="10" id="KW-1185">Reference proteome</keyword>
<dbReference type="InterPro" id="IPR001806">
    <property type="entry name" value="Small_GTPase"/>
</dbReference>
<dbReference type="PROSITE" id="PS51421">
    <property type="entry name" value="RAS"/>
    <property type="match status" value="1"/>
</dbReference>
<evidence type="ECO:0000256" key="4">
    <source>
        <dbReference type="ARBA" id="ARBA00022481"/>
    </source>
</evidence>
<accession>A0AA85JPN5</accession>
<reference evidence="11" key="2">
    <citation type="submission" date="2023-11" db="UniProtKB">
        <authorList>
            <consortium name="WormBaseParasite"/>
        </authorList>
    </citation>
    <scope>IDENTIFICATION</scope>
</reference>
<keyword evidence="4" id="KW-0488">Methylation</keyword>
<keyword evidence="6" id="KW-0342">GTP-binding</keyword>